<feature type="chain" id="PRO_5003735517" description="glucan endo-1,3-beta-D-glucosidase" evidence="9">
    <location>
        <begin position="24"/>
        <end position="1121"/>
    </location>
</feature>
<evidence type="ECO:0000313" key="13">
    <source>
        <dbReference type="Proteomes" id="UP000006514"/>
    </source>
</evidence>
<dbReference type="eggNOG" id="KOG2254">
    <property type="taxonomic scope" value="Eukaryota"/>
</dbReference>
<dbReference type="InterPro" id="IPR040720">
    <property type="entry name" value="GH81_C"/>
</dbReference>
<reference evidence="13" key="1">
    <citation type="journal article" date="2012" name="Science">
        <title>The Paleozoic origin of enzymatic lignin decomposition reconstructed from 31 fungal genomes.</title>
        <authorList>
            <person name="Floudas D."/>
            <person name="Binder M."/>
            <person name="Riley R."/>
            <person name="Barry K."/>
            <person name="Blanchette R.A."/>
            <person name="Henrissat B."/>
            <person name="Martinez A.T."/>
            <person name="Otillar R."/>
            <person name="Spatafora J.W."/>
            <person name="Yadav J.S."/>
            <person name="Aerts A."/>
            <person name="Benoit I."/>
            <person name="Boyd A."/>
            <person name="Carlson A."/>
            <person name="Copeland A."/>
            <person name="Coutinho P.M."/>
            <person name="de Vries R.P."/>
            <person name="Ferreira P."/>
            <person name="Findley K."/>
            <person name="Foster B."/>
            <person name="Gaskell J."/>
            <person name="Glotzer D."/>
            <person name="Gorecki P."/>
            <person name="Heitman J."/>
            <person name="Hesse C."/>
            <person name="Hori C."/>
            <person name="Igarashi K."/>
            <person name="Jurgens J.A."/>
            <person name="Kallen N."/>
            <person name="Kersten P."/>
            <person name="Kohler A."/>
            <person name="Kuees U."/>
            <person name="Kumar T.K.A."/>
            <person name="Kuo A."/>
            <person name="LaButti K."/>
            <person name="Larrondo L.F."/>
            <person name="Lindquist E."/>
            <person name="Ling A."/>
            <person name="Lombard V."/>
            <person name="Lucas S."/>
            <person name="Lundell T."/>
            <person name="Martin R."/>
            <person name="McLaughlin D.J."/>
            <person name="Morgenstern I."/>
            <person name="Morin E."/>
            <person name="Murat C."/>
            <person name="Nagy L.G."/>
            <person name="Nolan M."/>
            <person name="Ohm R.A."/>
            <person name="Patyshakuliyeva A."/>
            <person name="Rokas A."/>
            <person name="Ruiz-Duenas F.J."/>
            <person name="Sabat G."/>
            <person name="Salamov A."/>
            <person name="Samejima M."/>
            <person name="Schmutz J."/>
            <person name="Slot J.C."/>
            <person name="St John F."/>
            <person name="Stenlid J."/>
            <person name="Sun H."/>
            <person name="Sun S."/>
            <person name="Syed K."/>
            <person name="Tsang A."/>
            <person name="Wiebenga A."/>
            <person name="Young D."/>
            <person name="Pisabarro A."/>
            <person name="Eastwood D.C."/>
            <person name="Martin F."/>
            <person name="Cullen D."/>
            <person name="Grigoriev I.V."/>
            <person name="Hibbett D.S."/>
        </authorList>
    </citation>
    <scope>NUCLEOTIDE SEQUENCE [LARGE SCALE GENOMIC DNA]</scope>
    <source>
        <strain evidence="13">TFB10046</strain>
    </source>
</reference>
<dbReference type="GO" id="GO:0071555">
    <property type="term" value="P:cell wall organization"/>
    <property type="evidence" value="ECO:0007669"/>
    <property type="project" value="UniProtKB-KW"/>
</dbReference>
<comment type="catalytic activity">
    <reaction evidence="1">
        <text>Hydrolysis of (1-&gt;3)-beta-D-glucosidic linkages in (1-&gt;3)-beta-D-glucans.</text>
        <dbReference type="EC" id="3.2.1.39"/>
    </reaction>
</comment>
<dbReference type="EC" id="3.2.1.39" evidence="3"/>
<dbReference type="GO" id="GO:0052861">
    <property type="term" value="F:endo-1,3(4)-beta-glucanase activity"/>
    <property type="evidence" value="ECO:0007669"/>
    <property type="project" value="InterPro"/>
</dbReference>
<organism evidence="12 13">
    <name type="scientific">Auricularia subglabra (strain TFB-10046 / SS5)</name>
    <name type="common">White-rot fungus</name>
    <name type="synonym">Auricularia delicata (strain TFB10046)</name>
    <dbReference type="NCBI Taxonomy" id="717982"/>
    <lineage>
        <taxon>Eukaryota</taxon>
        <taxon>Fungi</taxon>
        <taxon>Dikarya</taxon>
        <taxon>Basidiomycota</taxon>
        <taxon>Agaricomycotina</taxon>
        <taxon>Agaricomycetes</taxon>
        <taxon>Auriculariales</taxon>
        <taxon>Auriculariaceae</taxon>
        <taxon>Auricularia</taxon>
    </lineage>
</organism>
<keyword evidence="6" id="KW-0326">Glycosidase</keyword>
<accession>J0LDF8</accession>
<dbReference type="CDD" id="cd00257">
    <property type="entry name" value="beta-trefoil_FSCN-like"/>
    <property type="match status" value="3"/>
</dbReference>
<dbReference type="EMBL" id="JH687933">
    <property type="protein sequence ID" value="EJD34613.1"/>
    <property type="molecule type" value="Genomic_DNA"/>
</dbReference>
<keyword evidence="8" id="KW-0624">Polysaccharide degradation</keyword>
<evidence type="ECO:0000256" key="6">
    <source>
        <dbReference type="ARBA" id="ARBA00023295"/>
    </source>
</evidence>
<evidence type="ECO:0000256" key="1">
    <source>
        <dbReference type="ARBA" id="ARBA00000382"/>
    </source>
</evidence>
<dbReference type="InParanoid" id="J0LDF8"/>
<dbReference type="AlphaFoldDB" id="J0LDF8"/>
<dbReference type="Pfam" id="PF17652">
    <property type="entry name" value="Glyco_hydro81C"/>
    <property type="match status" value="1"/>
</dbReference>
<name>J0LDF8_AURST</name>
<evidence type="ECO:0000256" key="4">
    <source>
        <dbReference type="ARBA" id="ARBA00022801"/>
    </source>
</evidence>
<dbReference type="InterPro" id="IPR008999">
    <property type="entry name" value="Actin-crosslinking"/>
</dbReference>
<gene>
    <name evidence="12" type="ORF">AURDEDRAFT_188974</name>
</gene>
<dbReference type="PANTHER" id="PTHR31983:SF0">
    <property type="entry name" value="GLUCAN ENDO-1,3-BETA-D-GLUCOSIDASE 2"/>
    <property type="match status" value="1"/>
</dbReference>
<dbReference type="Pfam" id="PF03639">
    <property type="entry name" value="Glyco_hydro_81"/>
    <property type="match status" value="1"/>
</dbReference>
<feature type="domain" description="Glycosyl hydrolase family 81 C-terminal" evidence="11">
    <location>
        <begin position="355"/>
        <end position="688"/>
    </location>
</feature>
<keyword evidence="4" id="KW-0378">Hydrolase</keyword>
<sequence>MRAQLRHMLSALIPPLLAWHASAILGPIGTGQPSLPGGRLANDQPPGTFFQGLKPPFPTGDWWVGYAALNQDAIVGGPFPYQSRCLANGVQFGISANREFDGTSIRQPSNIEWSASFVEHNGAAANHKAVDWDAQTVTVQYFAAAAAMNSFMVPGSAYMTFNYTTATPTFTSLNGRITAINAKTVPGGSAVCESAIRFKIVTTSSTYIIYSLRGAITLCTDRSANPTLLQCYQRISGVLRMAKLPAASHEKTLDTYYATYATGMNLDYSFSGNSATLQFKWETVGEASKLMHLTWPHHRKALVSPNYLPTSSLSYLTTKGYMYPALGATWNMAYSLPTIDFNAPRAPDASCKVSIIAALEYEVGKLGAAPRPGDFYFWGGAIAAASRLALIADQVGRSDLVSTVVTYLTQSLGYWTSRSYTAVQAAYETAWGGVINKAGANNFWVDFGNGYYNDHHFHYGYFLSAAAVVAKFNSSWLSASNGLGTNNNFLQWLVRDIANPSVSGDPYFPLTRHRDWFAGHSWASGIANGAAGRDQESVSEAVNGYYGVLLYATVTNNGNLKNYARLLLATEQQAAQVYWHLYPSAGSTARDNPYPEAAVRNLVTMGNVMDWQAGAWLFWGGQRSQIAAIQILPVTPINEYMYDSAWVKNVLSYVSSELDNPDVDDAWKAVIYQAYGNTDPRKAMELSASLSSWGSGNSYSNQLYFIATRPNPSGAAICSSTQGGPTGTWALQEVSSGKYVTSSSSRPDLYADSTKAGSAVAFTFGSAAGGSTIRSNATSQYVTADITGNYPLSAARDSPSTWELFSLQLKSGTSDQYTIVARSNKKYVALNSAGALLPSATSVGAAAVFRLITPPAPEVYKGPKGTYGLQEVATGKLVSLRPDLYADATSSALAVPWTFADGLGATTIRSNKTGQFVTADISGNNPLSAVRGVAQGWEVFTFESKDGTTDHYLIVAGSNKNYVMVNAQGALMPSVDSASSASAFRLVAPPQPANPTGRYYVQDAATQRYVQTSGSLSQLVAGTTTQATATVFTFTGSSLSIQSATNKQFLTADLNGGSPISAARAVASGWEQFWVDQKSKDAFVILALNNNKFFSTSASGALYNNATTVAAASTYRFVKAS</sequence>
<dbReference type="InterPro" id="IPR005200">
    <property type="entry name" value="Endo-beta-glucanase"/>
</dbReference>
<keyword evidence="9" id="KW-0732">Signal</keyword>
<evidence type="ECO:0000256" key="2">
    <source>
        <dbReference type="ARBA" id="ARBA00010730"/>
    </source>
</evidence>
<feature type="signal peptide" evidence="9">
    <location>
        <begin position="1"/>
        <end position="23"/>
    </location>
</feature>
<feature type="domain" description="Glycosyl hydrolase family 81 N-terminal" evidence="10">
    <location>
        <begin position="124"/>
        <end position="339"/>
    </location>
</feature>
<evidence type="ECO:0000256" key="7">
    <source>
        <dbReference type="ARBA" id="ARBA00023316"/>
    </source>
</evidence>
<dbReference type="Gene3D" id="2.70.98.30">
    <property type="entry name" value="Golgi alpha-mannosidase II, domain 4"/>
    <property type="match status" value="1"/>
</dbReference>
<dbReference type="Proteomes" id="UP000006514">
    <property type="component" value="Unassembled WGS sequence"/>
</dbReference>
<evidence type="ECO:0000259" key="11">
    <source>
        <dbReference type="Pfam" id="PF17652"/>
    </source>
</evidence>
<evidence type="ECO:0000313" key="12">
    <source>
        <dbReference type="EMBL" id="EJD34613.1"/>
    </source>
</evidence>
<keyword evidence="7" id="KW-0961">Cell wall biogenesis/degradation</keyword>
<dbReference type="PROSITE" id="PS52008">
    <property type="entry name" value="GH81"/>
    <property type="match status" value="1"/>
</dbReference>
<protein>
    <recommendedName>
        <fullName evidence="3">glucan endo-1,3-beta-D-glucosidase</fullName>
        <ecNumber evidence="3">3.2.1.39</ecNumber>
    </recommendedName>
</protein>
<dbReference type="GO" id="GO:0000272">
    <property type="term" value="P:polysaccharide catabolic process"/>
    <property type="evidence" value="ECO:0007669"/>
    <property type="project" value="UniProtKB-KW"/>
</dbReference>
<proteinExistence type="inferred from homology"/>
<evidence type="ECO:0000256" key="5">
    <source>
        <dbReference type="ARBA" id="ARBA00023277"/>
    </source>
</evidence>
<keyword evidence="5" id="KW-0119">Carbohydrate metabolism</keyword>
<dbReference type="OrthoDB" id="4473401at2759"/>
<comment type="similarity">
    <text evidence="2">Belongs to the glycosyl hydrolase 81 family.</text>
</comment>
<dbReference type="GO" id="GO:0042973">
    <property type="term" value="F:glucan endo-1,3-beta-D-glucosidase activity"/>
    <property type="evidence" value="ECO:0007669"/>
    <property type="project" value="UniProtKB-EC"/>
</dbReference>
<dbReference type="KEGG" id="adl:AURDEDRAFT_188974"/>
<evidence type="ECO:0000256" key="3">
    <source>
        <dbReference type="ARBA" id="ARBA00012780"/>
    </source>
</evidence>
<evidence type="ECO:0000256" key="9">
    <source>
        <dbReference type="SAM" id="SignalP"/>
    </source>
</evidence>
<dbReference type="PANTHER" id="PTHR31983">
    <property type="entry name" value="ENDO-1,3(4)-BETA-GLUCANASE 1"/>
    <property type="match status" value="1"/>
</dbReference>
<evidence type="ECO:0000259" key="10">
    <source>
        <dbReference type="Pfam" id="PF03639"/>
    </source>
</evidence>
<keyword evidence="13" id="KW-1185">Reference proteome</keyword>
<dbReference type="FunCoup" id="J0LDF8">
    <property type="interactions" value="14"/>
</dbReference>
<dbReference type="SUPFAM" id="SSF50405">
    <property type="entry name" value="Actin-crosslinking proteins"/>
    <property type="match status" value="2"/>
</dbReference>
<dbReference type="Gene3D" id="2.80.10.50">
    <property type="match status" value="3"/>
</dbReference>
<dbReference type="InterPro" id="IPR040451">
    <property type="entry name" value="GH81_N"/>
</dbReference>
<evidence type="ECO:0000256" key="8">
    <source>
        <dbReference type="ARBA" id="ARBA00023326"/>
    </source>
</evidence>